<dbReference type="GO" id="GO:0004553">
    <property type="term" value="F:hydrolase activity, hydrolyzing O-glycosyl compounds"/>
    <property type="evidence" value="ECO:0007669"/>
    <property type="project" value="InterPro"/>
</dbReference>
<dbReference type="EMBL" id="FOCG01000001">
    <property type="protein sequence ID" value="SEM46512.1"/>
    <property type="molecule type" value="Genomic_DNA"/>
</dbReference>
<name>A0A1H7YJT8_9FIRM</name>
<evidence type="ECO:0000313" key="2">
    <source>
        <dbReference type="EMBL" id="SEM46512.1"/>
    </source>
</evidence>
<protein>
    <submittedName>
        <fullName evidence="2">Carbohydrate-binding family 9</fullName>
    </submittedName>
</protein>
<dbReference type="GO" id="GO:0016052">
    <property type="term" value="P:carbohydrate catabolic process"/>
    <property type="evidence" value="ECO:0007669"/>
    <property type="project" value="InterPro"/>
</dbReference>
<dbReference type="SUPFAM" id="SSF49344">
    <property type="entry name" value="CBD9-like"/>
    <property type="match status" value="1"/>
</dbReference>
<organism evidence="2 3">
    <name type="scientific">Hydrogenoanaerobacterium saccharovorans</name>
    <dbReference type="NCBI Taxonomy" id="474960"/>
    <lineage>
        <taxon>Bacteria</taxon>
        <taxon>Bacillati</taxon>
        <taxon>Bacillota</taxon>
        <taxon>Clostridia</taxon>
        <taxon>Eubacteriales</taxon>
        <taxon>Oscillospiraceae</taxon>
        <taxon>Hydrogenoanaerobacterium</taxon>
    </lineage>
</organism>
<dbReference type="Gene3D" id="2.60.40.1190">
    <property type="match status" value="1"/>
</dbReference>
<feature type="domain" description="Carbohydrate-binding" evidence="1">
    <location>
        <begin position="20"/>
        <end position="196"/>
    </location>
</feature>
<dbReference type="Pfam" id="PF16011">
    <property type="entry name" value="CBM9_2"/>
    <property type="match status" value="1"/>
</dbReference>
<evidence type="ECO:0000259" key="1">
    <source>
        <dbReference type="Pfam" id="PF16011"/>
    </source>
</evidence>
<reference evidence="2 3" key="1">
    <citation type="submission" date="2016-10" db="EMBL/GenBank/DDBJ databases">
        <authorList>
            <person name="de Groot N.N."/>
        </authorList>
    </citation>
    <scope>NUCLEOTIDE SEQUENCE [LARGE SCALE GENOMIC DNA]</scope>
    <source>
        <strain evidence="2 3">CGMCC 1.5070</strain>
    </source>
</reference>
<dbReference type="AlphaFoldDB" id="A0A1H7YJT8"/>
<evidence type="ECO:0000313" key="3">
    <source>
        <dbReference type="Proteomes" id="UP000199158"/>
    </source>
</evidence>
<dbReference type="RefSeq" id="WP_162840750.1">
    <property type="nucleotide sequence ID" value="NZ_FOCG01000001.1"/>
</dbReference>
<accession>A0A1H7YJT8</accession>
<dbReference type="CDD" id="cd09620">
    <property type="entry name" value="CBM9_like_3"/>
    <property type="match status" value="1"/>
</dbReference>
<proteinExistence type="predicted"/>
<dbReference type="Proteomes" id="UP000199158">
    <property type="component" value="Unassembled WGS sequence"/>
</dbReference>
<dbReference type="GO" id="GO:0030246">
    <property type="term" value="F:carbohydrate binding"/>
    <property type="evidence" value="ECO:0007669"/>
    <property type="project" value="InterPro"/>
</dbReference>
<gene>
    <name evidence="2" type="ORF">SAMN05216180_0092</name>
</gene>
<sequence>MYQIAILDDKSQLKLGHTFEVSCYNWGGTYRPKTIGSLVFIKEEGFFLHMRCDESDPLRRYTKANDPVYTDSCMEAFLSFYPGSEKSGYINFEMNANGALLCAYGESRHNRQYITDVGITPPVPKVKLEASFWELELMIPLTFIKAVYGRCDFEEAQVLRGNFFKVGENDVNLHFASFMPITSEKPDFHLPNFFSNFILTKPTNK</sequence>
<keyword evidence="3" id="KW-1185">Reference proteome</keyword>
<dbReference type="STRING" id="474960.SAMN05216180_0092"/>
<dbReference type="InterPro" id="IPR010502">
    <property type="entry name" value="Carb-bd_dom_fam9"/>
</dbReference>